<organism evidence="6 7">
    <name type="scientific">Anaerocolumna jejuensis DSM 15929</name>
    <dbReference type="NCBI Taxonomy" id="1121322"/>
    <lineage>
        <taxon>Bacteria</taxon>
        <taxon>Bacillati</taxon>
        <taxon>Bacillota</taxon>
        <taxon>Clostridia</taxon>
        <taxon>Lachnospirales</taxon>
        <taxon>Lachnospiraceae</taxon>
        <taxon>Anaerocolumna</taxon>
    </lineage>
</organism>
<dbReference type="InterPro" id="IPR003593">
    <property type="entry name" value="AAA+_ATPase"/>
</dbReference>
<dbReference type="PANTHER" id="PTHR42711:SF5">
    <property type="entry name" value="ABC TRANSPORTER ATP-BINDING PROTEIN NATA"/>
    <property type="match status" value="1"/>
</dbReference>
<keyword evidence="4 6" id="KW-0067">ATP-binding</keyword>
<dbReference type="InterPro" id="IPR027417">
    <property type="entry name" value="P-loop_NTPase"/>
</dbReference>
<dbReference type="InterPro" id="IPR050763">
    <property type="entry name" value="ABC_transporter_ATP-binding"/>
</dbReference>
<gene>
    <name evidence="6" type="ORF">SAMN02745136_04547</name>
</gene>
<reference evidence="6 7" key="1">
    <citation type="submission" date="2016-11" db="EMBL/GenBank/DDBJ databases">
        <authorList>
            <person name="Jaros S."/>
            <person name="Januszkiewicz K."/>
            <person name="Wedrychowicz H."/>
        </authorList>
    </citation>
    <scope>NUCLEOTIDE SEQUENCE [LARGE SCALE GENOMIC DNA]</scope>
    <source>
        <strain evidence="6 7">DSM 15929</strain>
    </source>
</reference>
<evidence type="ECO:0000313" key="7">
    <source>
        <dbReference type="Proteomes" id="UP000184386"/>
    </source>
</evidence>
<dbReference type="GO" id="GO:0016887">
    <property type="term" value="F:ATP hydrolysis activity"/>
    <property type="evidence" value="ECO:0007669"/>
    <property type="project" value="InterPro"/>
</dbReference>
<keyword evidence="7" id="KW-1185">Reference proteome</keyword>
<dbReference type="InterPro" id="IPR003439">
    <property type="entry name" value="ABC_transporter-like_ATP-bd"/>
</dbReference>
<accession>A0A1M6ZC22</accession>
<dbReference type="STRING" id="1121322.SAMN02745136_04547"/>
<dbReference type="PANTHER" id="PTHR42711">
    <property type="entry name" value="ABC TRANSPORTER ATP-BINDING PROTEIN"/>
    <property type="match status" value="1"/>
</dbReference>
<name>A0A1M6ZC22_9FIRM</name>
<dbReference type="EMBL" id="FRAC01000028">
    <property type="protein sequence ID" value="SHL28066.1"/>
    <property type="molecule type" value="Genomic_DNA"/>
</dbReference>
<sequence length="269" mass="29786">MSNALEICDLYKSYGDNKVIKGISFDVRQGEIFALLGTNGAGKTTTLECIEGLKSYDGGSISRTGKIGVQLQSSSLPANIKAHEAMRLFAKWNRAPLEDSVMKALGIDEIKNKQYRDMSTGQKRRLHLAIALIGNPDIIFLDEPTAGLDVEGRARLHEQIRRLKESGKTIIMASHDMSEVENLCDRIAILKDGKIGFMGTAWELTDKAGASSVIQIKTSSGEERLTTDNMVDTLLEVLHSYKKRQITVEDIKVERASLEERFIDIARGD</sequence>
<evidence type="ECO:0000256" key="2">
    <source>
        <dbReference type="ARBA" id="ARBA00022448"/>
    </source>
</evidence>
<dbReference type="RefSeq" id="WP_073279326.1">
    <property type="nucleotide sequence ID" value="NZ_FRAC01000028.1"/>
</dbReference>
<dbReference type="CDD" id="cd03230">
    <property type="entry name" value="ABC_DR_subfamily_A"/>
    <property type="match status" value="1"/>
</dbReference>
<dbReference type="Proteomes" id="UP000184386">
    <property type="component" value="Unassembled WGS sequence"/>
</dbReference>
<evidence type="ECO:0000256" key="4">
    <source>
        <dbReference type="ARBA" id="ARBA00022840"/>
    </source>
</evidence>
<proteinExistence type="inferred from homology"/>
<dbReference type="SUPFAM" id="SSF52540">
    <property type="entry name" value="P-loop containing nucleoside triphosphate hydrolases"/>
    <property type="match status" value="1"/>
</dbReference>
<dbReference type="GO" id="GO:0005524">
    <property type="term" value="F:ATP binding"/>
    <property type="evidence" value="ECO:0007669"/>
    <property type="project" value="UniProtKB-KW"/>
</dbReference>
<keyword evidence="2" id="KW-0813">Transport</keyword>
<evidence type="ECO:0000256" key="1">
    <source>
        <dbReference type="ARBA" id="ARBA00005417"/>
    </source>
</evidence>
<evidence type="ECO:0000313" key="6">
    <source>
        <dbReference type="EMBL" id="SHL28066.1"/>
    </source>
</evidence>
<dbReference type="AlphaFoldDB" id="A0A1M6ZC22"/>
<dbReference type="Pfam" id="PF00005">
    <property type="entry name" value="ABC_tran"/>
    <property type="match status" value="1"/>
</dbReference>
<dbReference type="OrthoDB" id="9804819at2"/>
<comment type="similarity">
    <text evidence="1">Belongs to the ABC transporter superfamily.</text>
</comment>
<dbReference type="Gene3D" id="3.40.50.300">
    <property type="entry name" value="P-loop containing nucleotide triphosphate hydrolases"/>
    <property type="match status" value="1"/>
</dbReference>
<dbReference type="PROSITE" id="PS50893">
    <property type="entry name" value="ABC_TRANSPORTER_2"/>
    <property type="match status" value="1"/>
</dbReference>
<evidence type="ECO:0000256" key="3">
    <source>
        <dbReference type="ARBA" id="ARBA00022741"/>
    </source>
</evidence>
<protein>
    <submittedName>
        <fullName evidence="6">ABC-2 type transport system ATP-binding protein</fullName>
    </submittedName>
</protein>
<feature type="domain" description="ABC transporter" evidence="5">
    <location>
        <begin position="5"/>
        <end position="217"/>
    </location>
</feature>
<evidence type="ECO:0000259" key="5">
    <source>
        <dbReference type="PROSITE" id="PS50893"/>
    </source>
</evidence>
<dbReference type="SMART" id="SM00382">
    <property type="entry name" value="AAA"/>
    <property type="match status" value="1"/>
</dbReference>
<keyword evidence="3" id="KW-0547">Nucleotide-binding</keyword>